<dbReference type="EMBL" id="JAQIBC010000006">
    <property type="protein sequence ID" value="MDM5264297.1"/>
    <property type="molecule type" value="Genomic_DNA"/>
</dbReference>
<gene>
    <name evidence="2" type="ORF">PF327_08830</name>
</gene>
<sequence length="127" mass="13436">MQLNTHLNINTSLCGKVTKLQENYAEVLLHTTQQMAADEEGLVHGGFIFGAADYAAMSSVNDPYVVLGASSSKFIAPVKVGDTVLCKASVVNTKGKKSEVGVEAFVNGKLVFEGSFTTFVLPSHVLG</sequence>
<name>A0ABT7QT84_9BACT</name>
<dbReference type="SUPFAM" id="SSF54637">
    <property type="entry name" value="Thioesterase/thiol ester dehydrase-isomerase"/>
    <property type="match status" value="1"/>
</dbReference>
<dbReference type="Pfam" id="PF03061">
    <property type="entry name" value="4HBT"/>
    <property type="match status" value="1"/>
</dbReference>
<keyword evidence="3" id="KW-1185">Reference proteome</keyword>
<reference evidence="2" key="1">
    <citation type="submission" date="2023-01" db="EMBL/GenBank/DDBJ databases">
        <title>Sulfurovum sp. XTW-4 genome assembly.</title>
        <authorList>
            <person name="Wang J."/>
        </authorList>
    </citation>
    <scope>NUCLEOTIDE SEQUENCE</scope>
    <source>
        <strain evidence="2">XTW-4</strain>
    </source>
</reference>
<accession>A0ABT7QT84</accession>
<organism evidence="2 3">
    <name type="scientific">Sulfurovum xiamenensis</name>
    <dbReference type="NCBI Taxonomy" id="3019066"/>
    <lineage>
        <taxon>Bacteria</taxon>
        <taxon>Pseudomonadati</taxon>
        <taxon>Campylobacterota</taxon>
        <taxon>Epsilonproteobacteria</taxon>
        <taxon>Campylobacterales</taxon>
        <taxon>Sulfurovaceae</taxon>
        <taxon>Sulfurovum</taxon>
    </lineage>
</organism>
<proteinExistence type="predicted"/>
<protein>
    <submittedName>
        <fullName evidence="2">MaoC/PaaZ C-terminal domain-containing protein</fullName>
    </submittedName>
</protein>
<dbReference type="InterPro" id="IPR029069">
    <property type="entry name" value="HotDog_dom_sf"/>
</dbReference>
<dbReference type="Gene3D" id="3.10.129.10">
    <property type="entry name" value="Hotdog Thioesterase"/>
    <property type="match status" value="1"/>
</dbReference>
<dbReference type="InterPro" id="IPR006683">
    <property type="entry name" value="Thioestr_dom"/>
</dbReference>
<dbReference type="Proteomes" id="UP001169066">
    <property type="component" value="Unassembled WGS sequence"/>
</dbReference>
<dbReference type="RefSeq" id="WP_289402209.1">
    <property type="nucleotide sequence ID" value="NZ_JAQIBC010000006.1"/>
</dbReference>
<evidence type="ECO:0000313" key="2">
    <source>
        <dbReference type="EMBL" id="MDM5264297.1"/>
    </source>
</evidence>
<evidence type="ECO:0000313" key="3">
    <source>
        <dbReference type="Proteomes" id="UP001169066"/>
    </source>
</evidence>
<feature type="domain" description="Thioesterase" evidence="1">
    <location>
        <begin position="41"/>
        <end position="106"/>
    </location>
</feature>
<comment type="caution">
    <text evidence="2">The sequence shown here is derived from an EMBL/GenBank/DDBJ whole genome shotgun (WGS) entry which is preliminary data.</text>
</comment>
<evidence type="ECO:0000259" key="1">
    <source>
        <dbReference type="Pfam" id="PF03061"/>
    </source>
</evidence>
<dbReference type="CDD" id="cd03440">
    <property type="entry name" value="hot_dog"/>
    <property type="match status" value="1"/>
</dbReference>